<name>A0A2C6JHB6_9APIC</name>
<protein>
    <submittedName>
        <fullName evidence="2">Uncharacterized protein</fullName>
    </submittedName>
</protein>
<proteinExistence type="predicted"/>
<dbReference type="RefSeq" id="XP_067918456.1">
    <property type="nucleotide sequence ID" value="XM_068069567.1"/>
</dbReference>
<keyword evidence="1" id="KW-0472">Membrane</keyword>
<evidence type="ECO:0000313" key="2">
    <source>
        <dbReference type="EMBL" id="PHJ16731.1"/>
    </source>
</evidence>
<feature type="transmembrane region" description="Helical" evidence="1">
    <location>
        <begin position="21"/>
        <end position="40"/>
    </location>
</feature>
<dbReference type="EMBL" id="MIGC01005635">
    <property type="protein sequence ID" value="PHJ16731.1"/>
    <property type="molecule type" value="Genomic_DNA"/>
</dbReference>
<dbReference type="VEuPathDB" id="ToxoDB:CSUI_009451"/>
<reference evidence="2 3" key="1">
    <citation type="journal article" date="2017" name="Int. J. Parasitol.">
        <title>The genome of the protozoan parasite Cystoisospora suis and a reverse vaccinology approach to identify vaccine candidates.</title>
        <authorList>
            <person name="Palmieri N."/>
            <person name="Shrestha A."/>
            <person name="Ruttkowski B."/>
            <person name="Beck T."/>
            <person name="Vogl C."/>
            <person name="Tomley F."/>
            <person name="Blake D.P."/>
            <person name="Joachim A."/>
        </authorList>
    </citation>
    <scope>NUCLEOTIDE SEQUENCE [LARGE SCALE GENOMIC DNA]</scope>
    <source>
        <strain evidence="2 3">Wien I</strain>
    </source>
</reference>
<dbReference type="GeneID" id="94432778"/>
<evidence type="ECO:0000256" key="1">
    <source>
        <dbReference type="SAM" id="Phobius"/>
    </source>
</evidence>
<gene>
    <name evidence="2" type="ORF">CSUI_009451</name>
</gene>
<accession>A0A2C6JHB6</accession>
<evidence type="ECO:0000313" key="3">
    <source>
        <dbReference type="Proteomes" id="UP000221165"/>
    </source>
</evidence>
<feature type="non-terminal residue" evidence="2">
    <location>
        <position position="55"/>
    </location>
</feature>
<keyword evidence="1" id="KW-0812">Transmembrane</keyword>
<dbReference type="AlphaFoldDB" id="A0A2C6JHB6"/>
<comment type="caution">
    <text evidence="2">The sequence shown here is derived from an EMBL/GenBank/DDBJ whole genome shotgun (WGS) entry which is preliminary data.</text>
</comment>
<organism evidence="2 3">
    <name type="scientific">Cystoisospora suis</name>
    <dbReference type="NCBI Taxonomy" id="483139"/>
    <lineage>
        <taxon>Eukaryota</taxon>
        <taxon>Sar</taxon>
        <taxon>Alveolata</taxon>
        <taxon>Apicomplexa</taxon>
        <taxon>Conoidasida</taxon>
        <taxon>Coccidia</taxon>
        <taxon>Eucoccidiorida</taxon>
        <taxon>Eimeriorina</taxon>
        <taxon>Sarcocystidae</taxon>
        <taxon>Cystoisospora</taxon>
    </lineage>
</organism>
<sequence>MWLWKVTPAARRRSGVDAKTFLSRAISLLHFFFFSQDIFVRTGLFSSFRLFFAAR</sequence>
<dbReference type="Proteomes" id="UP000221165">
    <property type="component" value="Unassembled WGS sequence"/>
</dbReference>
<keyword evidence="3" id="KW-1185">Reference proteome</keyword>
<keyword evidence="1" id="KW-1133">Transmembrane helix</keyword>